<gene>
    <name evidence="2" type="ORF">BOTBODRAFT_39039</name>
</gene>
<name>A0A067LXP3_BOTB1</name>
<keyword evidence="1" id="KW-0812">Transmembrane</keyword>
<dbReference type="EMBL" id="KL198114">
    <property type="protein sequence ID" value="KDQ07120.1"/>
    <property type="molecule type" value="Genomic_DNA"/>
</dbReference>
<sequence>MSLKRKTEKDDQITPSTTPSCIRCSDAFRSRKSSLIYGVGLLSIGTIFGCRLVVGLMFLRRWQSFKPHAARNNSTRVAHTVPHSSYALIDGYTAKAGSERGPRLMSARFQEY</sequence>
<dbReference type="HOGENOM" id="CLU_171954_0_0_1"/>
<keyword evidence="1" id="KW-0472">Membrane</keyword>
<evidence type="ECO:0000256" key="1">
    <source>
        <dbReference type="SAM" id="Phobius"/>
    </source>
</evidence>
<evidence type="ECO:0000313" key="3">
    <source>
        <dbReference type="Proteomes" id="UP000027195"/>
    </source>
</evidence>
<organism evidence="2 3">
    <name type="scientific">Botryobasidium botryosum (strain FD-172 SS1)</name>
    <dbReference type="NCBI Taxonomy" id="930990"/>
    <lineage>
        <taxon>Eukaryota</taxon>
        <taxon>Fungi</taxon>
        <taxon>Dikarya</taxon>
        <taxon>Basidiomycota</taxon>
        <taxon>Agaricomycotina</taxon>
        <taxon>Agaricomycetes</taxon>
        <taxon>Cantharellales</taxon>
        <taxon>Botryobasidiaceae</taxon>
        <taxon>Botryobasidium</taxon>
    </lineage>
</organism>
<evidence type="ECO:0000313" key="2">
    <source>
        <dbReference type="EMBL" id="KDQ07120.1"/>
    </source>
</evidence>
<keyword evidence="1" id="KW-1133">Transmembrane helix</keyword>
<protein>
    <submittedName>
        <fullName evidence="2">Uncharacterized protein</fullName>
    </submittedName>
</protein>
<reference evidence="3" key="1">
    <citation type="journal article" date="2014" name="Proc. Natl. Acad. Sci. U.S.A.">
        <title>Extensive sampling of basidiomycete genomes demonstrates inadequacy of the white-rot/brown-rot paradigm for wood decay fungi.</title>
        <authorList>
            <person name="Riley R."/>
            <person name="Salamov A.A."/>
            <person name="Brown D.W."/>
            <person name="Nagy L.G."/>
            <person name="Floudas D."/>
            <person name="Held B.W."/>
            <person name="Levasseur A."/>
            <person name="Lombard V."/>
            <person name="Morin E."/>
            <person name="Otillar R."/>
            <person name="Lindquist E.A."/>
            <person name="Sun H."/>
            <person name="LaButti K.M."/>
            <person name="Schmutz J."/>
            <person name="Jabbour D."/>
            <person name="Luo H."/>
            <person name="Baker S.E."/>
            <person name="Pisabarro A.G."/>
            <person name="Walton J.D."/>
            <person name="Blanchette R.A."/>
            <person name="Henrissat B."/>
            <person name="Martin F."/>
            <person name="Cullen D."/>
            <person name="Hibbett D.S."/>
            <person name="Grigoriev I.V."/>
        </authorList>
    </citation>
    <scope>NUCLEOTIDE SEQUENCE [LARGE SCALE GENOMIC DNA]</scope>
    <source>
        <strain evidence="3">FD-172 SS1</strain>
    </source>
</reference>
<dbReference type="InParanoid" id="A0A067LXP3"/>
<keyword evidence="3" id="KW-1185">Reference proteome</keyword>
<dbReference type="AlphaFoldDB" id="A0A067LXP3"/>
<dbReference type="Proteomes" id="UP000027195">
    <property type="component" value="Unassembled WGS sequence"/>
</dbReference>
<proteinExistence type="predicted"/>
<feature type="transmembrane region" description="Helical" evidence="1">
    <location>
        <begin position="35"/>
        <end position="59"/>
    </location>
</feature>
<accession>A0A067LXP3</accession>